<evidence type="ECO:0000256" key="1">
    <source>
        <dbReference type="SAM" id="SignalP"/>
    </source>
</evidence>
<proteinExistence type="predicted"/>
<dbReference type="EMBL" id="ONZP01000127">
    <property type="protein sequence ID" value="SPJ74579.1"/>
    <property type="molecule type" value="Genomic_DNA"/>
</dbReference>
<evidence type="ECO:0000313" key="2">
    <source>
        <dbReference type="EMBL" id="SPJ74579.1"/>
    </source>
</evidence>
<name>A0AAE8SGM5_9HYPO</name>
<gene>
    <name evidence="2" type="ORF">FTOL_04310</name>
</gene>
<feature type="signal peptide" evidence="1">
    <location>
        <begin position="1"/>
        <end position="17"/>
    </location>
</feature>
<keyword evidence="3" id="KW-1185">Reference proteome</keyword>
<evidence type="ECO:0008006" key="4">
    <source>
        <dbReference type="Google" id="ProtNLM"/>
    </source>
</evidence>
<dbReference type="AlphaFoldDB" id="A0AAE8SGM5"/>
<organism evidence="2 3">
    <name type="scientific">Fusarium torulosum</name>
    <dbReference type="NCBI Taxonomy" id="33205"/>
    <lineage>
        <taxon>Eukaryota</taxon>
        <taxon>Fungi</taxon>
        <taxon>Dikarya</taxon>
        <taxon>Ascomycota</taxon>
        <taxon>Pezizomycotina</taxon>
        <taxon>Sordariomycetes</taxon>
        <taxon>Hypocreomycetidae</taxon>
        <taxon>Hypocreales</taxon>
        <taxon>Nectriaceae</taxon>
        <taxon>Fusarium</taxon>
    </lineage>
</organism>
<reference evidence="2" key="1">
    <citation type="submission" date="2018-03" db="EMBL/GenBank/DDBJ databases">
        <authorList>
            <person name="Guldener U."/>
        </authorList>
    </citation>
    <scope>NUCLEOTIDE SEQUENCE</scope>
</reference>
<protein>
    <recommendedName>
        <fullName evidence="4">Extracellular membrane protein CFEM domain-containing protein</fullName>
    </recommendedName>
</protein>
<evidence type="ECO:0000313" key="3">
    <source>
        <dbReference type="Proteomes" id="UP001187734"/>
    </source>
</evidence>
<feature type="chain" id="PRO_5042140656" description="Extracellular membrane protein CFEM domain-containing protein" evidence="1">
    <location>
        <begin position="18"/>
        <end position="146"/>
    </location>
</feature>
<accession>A0AAE8SGM5</accession>
<keyword evidence="1" id="KW-0732">Signal</keyword>
<dbReference type="Proteomes" id="UP001187734">
    <property type="component" value="Unassembled WGS sequence"/>
</dbReference>
<comment type="caution">
    <text evidence="2">The sequence shown here is derived from an EMBL/GenBank/DDBJ whole genome shotgun (WGS) entry which is preliminary data.</text>
</comment>
<sequence length="146" mass="15891">MALRLIVLLALTTLVTSQTVSIFQQIPATVHQCIRPCLFRPNSPNVDTGDVLECGAPYRDECYCATDKAKSANEHIDSCAKASCSRGDATQDAEAMKSYYASYCMVNGYTADVMKEWYTNTDTAATKTIGDFWGWASSTATRGSMG</sequence>